<accession>A0ABN0UCY7</accession>
<reference evidence="3 4" key="1">
    <citation type="journal article" date="2019" name="Int. J. Syst. Evol. Microbiol.">
        <title>The Global Catalogue of Microorganisms (GCM) 10K type strain sequencing project: providing services to taxonomists for standard genome sequencing and annotation.</title>
        <authorList>
            <consortium name="The Broad Institute Genomics Platform"/>
            <consortium name="The Broad Institute Genome Sequencing Center for Infectious Disease"/>
            <person name="Wu L."/>
            <person name="Ma J."/>
        </authorList>
    </citation>
    <scope>NUCLEOTIDE SEQUENCE [LARGE SCALE GENOMIC DNA]</scope>
    <source>
        <strain evidence="3 4">JCM 3380</strain>
    </source>
</reference>
<dbReference type="Gene3D" id="3.40.50.12780">
    <property type="entry name" value="N-terminal domain of ligase-like"/>
    <property type="match status" value="1"/>
</dbReference>
<feature type="domain" description="AMP-dependent synthetase/ligase" evidence="2">
    <location>
        <begin position="15"/>
        <end position="402"/>
    </location>
</feature>
<protein>
    <recommendedName>
        <fullName evidence="2">AMP-dependent synthetase/ligase domain-containing protein</fullName>
    </recommendedName>
</protein>
<dbReference type="PANTHER" id="PTHR22754">
    <property type="entry name" value="DISCO-INTERACTING PROTEIN 2 DIP2 -RELATED"/>
    <property type="match status" value="1"/>
</dbReference>
<dbReference type="InterPro" id="IPR042099">
    <property type="entry name" value="ANL_N_sf"/>
</dbReference>
<dbReference type="Pfam" id="PF00501">
    <property type="entry name" value="AMP-binding"/>
    <property type="match status" value="1"/>
</dbReference>
<name>A0ABN0UCY7_9PSEU</name>
<dbReference type="Proteomes" id="UP001500416">
    <property type="component" value="Unassembled WGS sequence"/>
</dbReference>
<dbReference type="RefSeq" id="WP_343936551.1">
    <property type="nucleotide sequence ID" value="NZ_BAAABU010000014.1"/>
</dbReference>
<comment type="caution">
    <text evidence="3">The sequence shown here is derived from an EMBL/GenBank/DDBJ whole genome shotgun (WGS) entry which is preliminary data.</text>
</comment>
<dbReference type="Gene3D" id="3.30.300.30">
    <property type="match status" value="1"/>
</dbReference>
<evidence type="ECO:0000259" key="2">
    <source>
        <dbReference type="Pfam" id="PF00501"/>
    </source>
</evidence>
<evidence type="ECO:0000313" key="3">
    <source>
        <dbReference type="EMBL" id="GAA0246463.1"/>
    </source>
</evidence>
<organism evidence="3 4">
    <name type="scientific">Saccharothrix mutabilis subsp. mutabilis</name>
    <dbReference type="NCBI Taxonomy" id="66855"/>
    <lineage>
        <taxon>Bacteria</taxon>
        <taxon>Bacillati</taxon>
        <taxon>Actinomycetota</taxon>
        <taxon>Actinomycetes</taxon>
        <taxon>Pseudonocardiales</taxon>
        <taxon>Pseudonocardiaceae</taxon>
        <taxon>Saccharothrix</taxon>
    </lineage>
</organism>
<comment type="similarity">
    <text evidence="1">Belongs to the ATP-dependent AMP-binding enzyme family.</text>
</comment>
<keyword evidence="4" id="KW-1185">Reference proteome</keyword>
<dbReference type="EMBL" id="BAAABU010000014">
    <property type="protein sequence ID" value="GAA0246463.1"/>
    <property type="molecule type" value="Genomic_DNA"/>
</dbReference>
<dbReference type="PANTHER" id="PTHR22754:SF32">
    <property type="entry name" value="DISCO-INTERACTING PROTEIN 2"/>
    <property type="match status" value="1"/>
</dbReference>
<evidence type="ECO:0000256" key="1">
    <source>
        <dbReference type="ARBA" id="ARBA00006432"/>
    </source>
</evidence>
<proteinExistence type="inferred from homology"/>
<gene>
    <name evidence="3" type="ORF">GCM10010492_52460</name>
</gene>
<dbReference type="InterPro" id="IPR000873">
    <property type="entry name" value="AMP-dep_synth/lig_dom"/>
</dbReference>
<sequence>MPALAEPTDVVELCRHRAERFPDRRSHVFLDHAGNESAALTFGELDLRARAIAARLRDLAPPGGCAVLSHARGVDFVPAFLGCLYAGIVAVPAPATRRTHGDPRFERLADIVADARPDLLLCGSDRLAGRGLVDRALPTDLVDPGHARRFEPVPVGPDAVSHVQYTSGATGRPKGVVITHGNVLANVRLITGSAPDAPDRPPTVTWLPLFHDMGLVGGVLHPLYAGHTSVVMAPQDFARSPVTWLAALDRYGARFAAAPALGYDLCARRVTDEQRDALDLSRLRVAVISDEPLRADTVDAFADRFAPSGFRREAFFPGYGLAESTVLVSGGPPGPVVTAFDPDELARGRVRPSADGCRLVASGVPDPAAAVVITDPGTGEPLPPDRVGEIRVAGPSVGAGYWRRPGDPAFDTTVPGHGGGFLRTGNLGFLHDGRLHVRCRLADAITVGDRVLMPYDLEDAVVAARPSIRAACAFQDPAGRVVVLAETREPVAVEVPDVDLVVPVRPRTLRYTTSGKLRRADTRAAWLLSGRDGRNG</sequence>
<dbReference type="SUPFAM" id="SSF56801">
    <property type="entry name" value="Acetyl-CoA synthetase-like"/>
    <property type="match status" value="1"/>
</dbReference>
<evidence type="ECO:0000313" key="4">
    <source>
        <dbReference type="Proteomes" id="UP001500416"/>
    </source>
</evidence>
<dbReference type="InterPro" id="IPR045851">
    <property type="entry name" value="AMP-bd_C_sf"/>
</dbReference>